<evidence type="ECO:0000313" key="6">
    <source>
        <dbReference type="Proteomes" id="UP000184089"/>
    </source>
</evidence>
<sequence length="310" mass="33925">MSKKVLFDCDTGGDDACAVALAVASPELEVLGITTCMGNQPIENTTQNTLELVRYLKTDIPVARGSQNPLVRQRWVGNPEGHRLPIPDLSEEVGPLQEKSAVEFMVDVLRSSEEKVTLIPLAPLTNIAKLMLQHPDLVREKVEEIVLMGGGMYFGNTTGAAELNFYADPEAAQAVFSFGLPVAMCGLDVCTNAYITPADNDSWKGFDNPCAKAFYSITHHSLNDGWGEFPGERTLIFDTVPVIYLLKPELFTTVKADIQIECASDLCDGMSVCDARTGLHQTDRPHIHTVVLDVDRQGYVDAVRELLKNA</sequence>
<dbReference type="GO" id="GO:0006152">
    <property type="term" value="P:purine nucleoside catabolic process"/>
    <property type="evidence" value="ECO:0007669"/>
    <property type="project" value="TreeGrafter"/>
</dbReference>
<dbReference type="GO" id="GO:0008477">
    <property type="term" value="F:purine nucleosidase activity"/>
    <property type="evidence" value="ECO:0007669"/>
    <property type="project" value="TreeGrafter"/>
</dbReference>
<reference evidence="5" key="2">
    <citation type="submission" date="2016-11" db="EMBL/GenBank/DDBJ databases">
        <authorList>
            <person name="Varghese N."/>
            <person name="Submissions S."/>
        </authorList>
    </citation>
    <scope>NUCLEOTIDE SEQUENCE</scope>
    <source>
        <strain evidence="5">DSM 4029</strain>
    </source>
</reference>
<dbReference type="Proteomes" id="UP000474718">
    <property type="component" value="Unassembled WGS sequence"/>
</dbReference>
<accession>A0AAQ1MD22</accession>
<evidence type="ECO:0000256" key="2">
    <source>
        <dbReference type="ARBA" id="ARBA00023295"/>
    </source>
</evidence>
<dbReference type="Pfam" id="PF01156">
    <property type="entry name" value="IU_nuc_hydro"/>
    <property type="match status" value="1"/>
</dbReference>
<dbReference type="InterPro" id="IPR023186">
    <property type="entry name" value="IUNH"/>
</dbReference>
<dbReference type="EMBL" id="FQVY01000002">
    <property type="protein sequence ID" value="SHG04847.1"/>
    <property type="molecule type" value="Genomic_DNA"/>
</dbReference>
<reference evidence="6" key="1">
    <citation type="submission" date="2016-11" db="EMBL/GenBank/DDBJ databases">
        <authorList>
            <person name="Jaros S."/>
            <person name="Januszkiewicz K."/>
            <person name="Wedrychowicz H."/>
        </authorList>
    </citation>
    <scope>NUCLEOTIDE SEQUENCE [LARGE SCALE GENOMIC DNA]</scope>
    <source>
        <strain evidence="6">DSM 4029</strain>
    </source>
</reference>
<dbReference type="Proteomes" id="UP000184089">
    <property type="component" value="Unassembled WGS sequence"/>
</dbReference>
<dbReference type="SUPFAM" id="SSF53590">
    <property type="entry name" value="Nucleoside hydrolase"/>
    <property type="match status" value="1"/>
</dbReference>
<keyword evidence="1 5" id="KW-0378">Hydrolase</keyword>
<evidence type="ECO:0000259" key="3">
    <source>
        <dbReference type="Pfam" id="PF01156"/>
    </source>
</evidence>
<evidence type="ECO:0000313" key="5">
    <source>
        <dbReference type="EMBL" id="SHG04847.1"/>
    </source>
</evidence>
<evidence type="ECO:0000313" key="4">
    <source>
        <dbReference type="EMBL" id="MZL70651.1"/>
    </source>
</evidence>
<dbReference type="InterPro" id="IPR001910">
    <property type="entry name" value="Inosine/uridine_hydrolase_dom"/>
</dbReference>
<dbReference type="InterPro" id="IPR036452">
    <property type="entry name" value="Ribo_hydro-like"/>
</dbReference>
<protein>
    <submittedName>
        <fullName evidence="4 5">Pyrimidine-specific ribonucleoside hydrolase</fullName>
    </submittedName>
</protein>
<gene>
    <name evidence="4" type="primary">rihA</name>
    <name evidence="4" type="ORF">GT747_12915</name>
    <name evidence="5" type="ORF">SAMN05444424_1275</name>
</gene>
<dbReference type="AlphaFoldDB" id="A0AAQ1MD22"/>
<proteinExistence type="predicted"/>
<keyword evidence="7" id="KW-1185">Reference proteome</keyword>
<feature type="domain" description="Inosine/uridine-preferring nucleoside hydrolase" evidence="3">
    <location>
        <begin position="5"/>
        <end position="300"/>
    </location>
</feature>
<comment type="caution">
    <text evidence="5">The sequence shown here is derived from an EMBL/GenBank/DDBJ whole genome shotgun (WGS) entry which is preliminary data.</text>
</comment>
<keyword evidence="2" id="KW-0326">Glycosidase</keyword>
<evidence type="ECO:0000256" key="1">
    <source>
        <dbReference type="ARBA" id="ARBA00022801"/>
    </source>
</evidence>
<evidence type="ECO:0000313" key="7">
    <source>
        <dbReference type="Proteomes" id="UP000474718"/>
    </source>
</evidence>
<organism evidence="5 6">
    <name type="scientific">Bittarella massiliensis</name>
    <name type="common">ex Durand et al. 2017</name>
    <dbReference type="NCBI Taxonomy" id="1720313"/>
    <lineage>
        <taxon>Bacteria</taxon>
        <taxon>Bacillati</taxon>
        <taxon>Bacillota</taxon>
        <taxon>Clostridia</taxon>
        <taxon>Eubacteriales</taxon>
        <taxon>Oscillospiraceae</taxon>
        <taxon>Bittarella (ex Durand et al. 2017)</taxon>
    </lineage>
</organism>
<dbReference type="RefSeq" id="WP_021660220.1">
    <property type="nucleotide sequence ID" value="NZ_FQVY01000002.1"/>
</dbReference>
<dbReference type="PANTHER" id="PTHR12304:SF4">
    <property type="entry name" value="URIDINE NUCLEOSIDASE"/>
    <property type="match status" value="1"/>
</dbReference>
<name>A0AAQ1MD22_9FIRM</name>
<dbReference type="PANTHER" id="PTHR12304">
    <property type="entry name" value="INOSINE-URIDINE PREFERRING NUCLEOSIDE HYDROLASE"/>
    <property type="match status" value="1"/>
</dbReference>
<dbReference type="EMBL" id="WWVX01000009">
    <property type="protein sequence ID" value="MZL70651.1"/>
    <property type="molecule type" value="Genomic_DNA"/>
</dbReference>
<reference evidence="4 7" key="3">
    <citation type="journal article" date="2019" name="Nat. Med.">
        <title>A library of human gut bacterial isolates paired with longitudinal multiomics data enables mechanistic microbiome research.</title>
        <authorList>
            <person name="Poyet M."/>
            <person name="Groussin M."/>
            <person name="Gibbons S.M."/>
            <person name="Avila-Pacheco J."/>
            <person name="Jiang X."/>
            <person name="Kearney S.M."/>
            <person name="Perrotta A.R."/>
            <person name="Berdy B."/>
            <person name="Zhao S."/>
            <person name="Lieberman T.D."/>
            <person name="Swanson P.K."/>
            <person name="Smith M."/>
            <person name="Roesemann S."/>
            <person name="Alexander J.E."/>
            <person name="Rich S.A."/>
            <person name="Livny J."/>
            <person name="Vlamakis H."/>
            <person name="Clish C."/>
            <person name="Bullock K."/>
            <person name="Deik A."/>
            <person name="Scott J."/>
            <person name="Pierce K.A."/>
            <person name="Xavier R.J."/>
            <person name="Alm E.J."/>
        </authorList>
    </citation>
    <scope>NUCLEOTIDE SEQUENCE [LARGE SCALE GENOMIC DNA]</scope>
    <source>
        <strain evidence="4 7">BIOML-A2</strain>
    </source>
</reference>
<dbReference type="Gene3D" id="3.90.245.10">
    <property type="entry name" value="Ribonucleoside hydrolase-like"/>
    <property type="match status" value="1"/>
</dbReference>
<dbReference type="GO" id="GO:0005829">
    <property type="term" value="C:cytosol"/>
    <property type="evidence" value="ECO:0007669"/>
    <property type="project" value="TreeGrafter"/>
</dbReference>